<evidence type="ECO:0000313" key="2">
    <source>
        <dbReference type="Proteomes" id="UP000007488"/>
    </source>
</evidence>
<sequence>MFQKDLKRLSTEIKQILLHEVHCSGEESKFPAIKKEVLTILNALFGETSREFRVVQLTSSPATVGKVLKHIANRDHLTRDCLVINH</sequence>
<reference evidence="2" key="2">
    <citation type="submission" date="2011-02" db="EMBL/GenBank/DDBJ databases">
        <title>The complete genome of Syntrophobotulus glycolicus DSM 8271.</title>
        <authorList>
            <person name="Lucas S."/>
            <person name="Copeland A."/>
            <person name="Lapidus A."/>
            <person name="Bruce D."/>
            <person name="Goodwin L."/>
            <person name="Pitluck S."/>
            <person name="Kyrpides N."/>
            <person name="Mavromatis K."/>
            <person name="Pagani I."/>
            <person name="Ivanova N."/>
            <person name="Mikhailova N."/>
            <person name="Chertkov O."/>
            <person name="Held B."/>
            <person name="Detter J.C."/>
            <person name="Tapia R."/>
            <person name="Han C."/>
            <person name="Land M."/>
            <person name="Hauser L."/>
            <person name="Markowitz V."/>
            <person name="Cheng J.-F."/>
            <person name="Hugenholtz P."/>
            <person name="Woyke T."/>
            <person name="Wu D."/>
            <person name="Spring S."/>
            <person name="Schroeder M."/>
            <person name="Brambilla E."/>
            <person name="Klenk H.-P."/>
            <person name="Eisen J.A."/>
        </authorList>
    </citation>
    <scope>NUCLEOTIDE SEQUENCE [LARGE SCALE GENOMIC DNA]</scope>
    <source>
        <strain evidence="2">DSM 8271 / FlGlyR</strain>
    </source>
</reference>
<protein>
    <submittedName>
        <fullName evidence="1">Uncharacterized protein</fullName>
    </submittedName>
</protein>
<keyword evidence="2" id="KW-1185">Reference proteome</keyword>
<dbReference type="EMBL" id="CP002547">
    <property type="protein sequence ID" value="ADY55770.1"/>
    <property type="molecule type" value="Genomic_DNA"/>
</dbReference>
<organism evidence="1 2">
    <name type="scientific">Syntrophobotulus glycolicus (strain DSM 8271 / FlGlyR)</name>
    <dbReference type="NCBI Taxonomy" id="645991"/>
    <lineage>
        <taxon>Bacteria</taxon>
        <taxon>Bacillati</taxon>
        <taxon>Bacillota</taxon>
        <taxon>Clostridia</taxon>
        <taxon>Eubacteriales</taxon>
        <taxon>Desulfitobacteriaceae</taxon>
        <taxon>Syntrophobotulus</taxon>
    </lineage>
</organism>
<dbReference type="AlphaFoldDB" id="F0SWY7"/>
<dbReference type="HOGENOM" id="CLU_188259_0_0_9"/>
<evidence type="ECO:0000313" key="1">
    <source>
        <dbReference type="EMBL" id="ADY55770.1"/>
    </source>
</evidence>
<reference evidence="1 2" key="1">
    <citation type="journal article" date="2011" name="Stand. Genomic Sci.">
        <title>Complete genome sequence of Syntrophobotulus glycolicus type strain (FlGlyR).</title>
        <authorList>
            <person name="Han C."/>
            <person name="Mwirichia R."/>
            <person name="Chertkov O."/>
            <person name="Held B."/>
            <person name="Lapidus A."/>
            <person name="Nolan M."/>
            <person name="Lucas S."/>
            <person name="Hammon N."/>
            <person name="Deshpande S."/>
            <person name="Cheng J.F."/>
            <person name="Tapia R."/>
            <person name="Goodwin L."/>
            <person name="Pitluck S."/>
            <person name="Huntemann M."/>
            <person name="Liolios K."/>
            <person name="Ivanova N."/>
            <person name="Pagani I."/>
            <person name="Mavromatis K."/>
            <person name="Ovchinikova G."/>
            <person name="Pati A."/>
            <person name="Chen A."/>
            <person name="Palaniappan K."/>
            <person name="Land M."/>
            <person name="Hauser L."/>
            <person name="Brambilla E.M."/>
            <person name="Rohde M."/>
            <person name="Spring S."/>
            <person name="Sikorski J."/>
            <person name="Goker M."/>
            <person name="Woyke T."/>
            <person name="Bristow J."/>
            <person name="Eisen J.A."/>
            <person name="Markowitz V."/>
            <person name="Hugenholtz P."/>
            <person name="Kyrpides N.C."/>
            <person name="Klenk H.P."/>
            <person name="Detter J.C."/>
        </authorList>
    </citation>
    <scope>NUCLEOTIDE SEQUENCE [LARGE SCALE GENOMIC DNA]</scope>
    <source>
        <strain evidence="2">DSM 8271 / FlGlyR</strain>
    </source>
</reference>
<dbReference type="KEGG" id="sgy:Sgly_1469"/>
<name>F0SWY7_SYNGF</name>
<dbReference type="Proteomes" id="UP000007488">
    <property type="component" value="Chromosome"/>
</dbReference>
<accession>F0SWY7</accession>
<gene>
    <name evidence="1" type="ordered locus">Sgly_1469</name>
</gene>
<dbReference type="RefSeq" id="WP_013624640.1">
    <property type="nucleotide sequence ID" value="NC_015172.1"/>
</dbReference>
<dbReference type="eggNOG" id="ENOG5033NU1">
    <property type="taxonomic scope" value="Bacteria"/>
</dbReference>
<proteinExistence type="predicted"/>